<keyword evidence="8" id="KW-0449">Lipoprotein</keyword>
<feature type="chain" id="PRO_5018068540" evidence="10">
    <location>
        <begin position="21"/>
        <end position="128"/>
    </location>
</feature>
<keyword evidence="6" id="KW-1015">Disulfide bond</keyword>
<dbReference type="GO" id="GO:0098552">
    <property type="term" value="C:side of membrane"/>
    <property type="evidence" value="ECO:0007669"/>
    <property type="project" value="UniProtKB-KW"/>
</dbReference>
<dbReference type="InterPro" id="IPR016054">
    <property type="entry name" value="LY6_UPA_recep-like"/>
</dbReference>
<keyword evidence="5" id="KW-0472">Membrane</keyword>
<feature type="domain" description="UPAR/Ly6" evidence="11">
    <location>
        <begin position="21"/>
        <end position="117"/>
    </location>
</feature>
<dbReference type="PANTHER" id="PTHR47613:SF1">
    <property type="entry name" value="SPERM ACROSOME MEMBRANE-ASSOCIATED PROTEIN 4"/>
    <property type="match status" value="1"/>
</dbReference>
<dbReference type="AlphaFoldDB" id="A0A3P8S1A0"/>
<evidence type="ECO:0000256" key="8">
    <source>
        <dbReference type="ARBA" id="ARBA00023288"/>
    </source>
</evidence>
<proteinExistence type="inferred from homology"/>
<dbReference type="GO" id="GO:0005886">
    <property type="term" value="C:plasma membrane"/>
    <property type="evidence" value="ECO:0007669"/>
    <property type="project" value="UniProtKB-SubCell"/>
</dbReference>
<evidence type="ECO:0000256" key="7">
    <source>
        <dbReference type="ARBA" id="ARBA00023180"/>
    </source>
</evidence>
<dbReference type="InterPro" id="IPR045860">
    <property type="entry name" value="Snake_toxin-like_sf"/>
</dbReference>
<evidence type="ECO:0000313" key="13">
    <source>
        <dbReference type="Proteomes" id="UP000265080"/>
    </source>
</evidence>
<keyword evidence="13" id="KW-1185">Reference proteome</keyword>
<comment type="subcellular location">
    <subcellularLocation>
        <location evidence="1">Cell membrane</location>
        <topology evidence="1">Lipid-anchor</topology>
        <topology evidence="1">GPI-anchor</topology>
    </subcellularLocation>
</comment>
<evidence type="ECO:0000256" key="3">
    <source>
        <dbReference type="ARBA" id="ARBA00022622"/>
    </source>
</evidence>
<dbReference type="SMART" id="SM00134">
    <property type="entry name" value="LU"/>
    <property type="match status" value="1"/>
</dbReference>
<name>A0A3P8S1A0_AMPPE</name>
<sequence>MNRVILQLVAVGICFAIGQALECYKCKIGIGELCITSKTTCPSGEHCFSGEGKAAGFVDIKMKGCLAEAKCNKTEEVNFSISGNTTVYSMTKTCCNTDLCNAAPGLPGTPGLILAISAVSALLVANFY</sequence>
<dbReference type="Pfam" id="PF00021">
    <property type="entry name" value="UPAR_LY6"/>
    <property type="match status" value="1"/>
</dbReference>
<evidence type="ECO:0000256" key="9">
    <source>
        <dbReference type="ARBA" id="ARBA00029446"/>
    </source>
</evidence>
<evidence type="ECO:0000256" key="6">
    <source>
        <dbReference type="ARBA" id="ARBA00023157"/>
    </source>
</evidence>
<protein>
    <submittedName>
        <fullName evidence="12">Lymphocyte antigen-6, epidermis</fullName>
    </submittedName>
</protein>
<dbReference type="Gene3D" id="2.10.60.10">
    <property type="entry name" value="CD59"/>
    <property type="match status" value="1"/>
</dbReference>
<dbReference type="Proteomes" id="UP000265080">
    <property type="component" value="Chromosome 17"/>
</dbReference>
<feature type="signal peptide" evidence="10">
    <location>
        <begin position="1"/>
        <end position="20"/>
    </location>
</feature>
<keyword evidence="2" id="KW-1003">Cell membrane</keyword>
<reference evidence="12" key="2">
    <citation type="submission" date="2025-08" db="UniProtKB">
        <authorList>
            <consortium name="Ensembl"/>
        </authorList>
    </citation>
    <scope>IDENTIFICATION</scope>
</reference>
<dbReference type="Ensembl" id="ENSAPET00000006190.1">
    <property type="protein sequence ID" value="ENSAPEP00000006031.1"/>
    <property type="gene ID" value="ENSAPEG00000004344.1"/>
</dbReference>
<keyword evidence="3" id="KW-0336">GPI-anchor</keyword>
<reference evidence="12 13" key="1">
    <citation type="submission" date="2018-03" db="EMBL/GenBank/DDBJ databases">
        <title>Finding Nemo's genes: A chromosome-scale reference assembly of the genome of the orange clownfish Amphiprion percula.</title>
        <authorList>
            <person name="Lehmann R."/>
        </authorList>
    </citation>
    <scope>NUCLEOTIDE SEQUENCE</scope>
</reference>
<dbReference type="GO" id="GO:0035036">
    <property type="term" value="P:sperm-egg recognition"/>
    <property type="evidence" value="ECO:0007669"/>
    <property type="project" value="TreeGrafter"/>
</dbReference>
<dbReference type="GeneTree" id="ENSGT00510000049347"/>
<evidence type="ECO:0000313" key="12">
    <source>
        <dbReference type="Ensembl" id="ENSAPEP00000006031.1"/>
    </source>
</evidence>
<evidence type="ECO:0000256" key="2">
    <source>
        <dbReference type="ARBA" id="ARBA00022475"/>
    </source>
</evidence>
<evidence type="ECO:0000256" key="5">
    <source>
        <dbReference type="ARBA" id="ARBA00023136"/>
    </source>
</evidence>
<keyword evidence="7" id="KW-0325">Glycoprotein</keyword>
<dbReference type="PANTHER" id="PTHR47613">
    <property type="entry name" value="SPERM ACROSOME MEMBRANE-ASSOCIATED PROTEIN 4"/>
    <property type="match status" value="1"/>
</dbReference>
<comment type="similarity">
    <text evidence="9">Belongs to the SPACA4/bouncer family.</text>
</comment>
<evidence type="ECO:0000256" key="1">
    <source>
        <dbReference type="ARBA" id="ARBA00004609"/>
    </source>
</evidence>
<dbReference type="OMA" id="AKDCVFC"/>
<evidence type="ECO:0000256" key="10">
    <source>
        <dbReference type="SAM" id="SignalP"/>
    </source>
</evidence>
<dbReference type="InterPro" id="IPR046354">
    <property type="entry name" value="SPACA4/Bouncer"/>
</dbReference>
<keyword evidence="4 10" id="KW-0732">Signal</keyword>
<organism evidence="12 13">
    <name type="scientific">Amphiprion percula</name>
    <name type="common">Orange clownfish</name>
    <name type="synonym">Lutjanus percula</name>
    <dbReference type="NCBI Taxonomy" id="161767"/>
    <lineage>
        <taxon>Eukaryota</taxon>
        <taxon>Metazoa</taxon>
        <taxon>Chordata</taxon>
        <taxon>Craniata</taxon>
        <taxon>Vertebrata</taxon>
        <taxon>Euteleostomi</taxon>
        <taxon>Actinopterygii</taxon>
        <taxon>Neopterygii</taxon>
        <taxon>Teleostei</taxon>
        <taxon>Neoteleostei</taxon>
        <taxon>Acanthomorphata</taxon>
        <taxon>Ovalentaria</taxon>
        <taxon>Pomacentridae</taxon>
        <taxon>Amphiprion</taxon>
    </lineage>
</organism>
<dbReference type="SUPFAM" id="SSF57302">
    <property type="entry name" value="Snake toxin-like"/>
    <property type="match status" value="1"/>
</dbReference>
<evidence type="ECO:0000259" key="11">
    <source>
        <dbReference type="SMART" id="SM00134"/>
    </source>
</evidence>
<accession>A0A3P8S1A0</accession>
<reference evidence="12" key="3">
    <citation type="submission" date="2025-09" db="UniProtKB">
        <authorList>
            <consortium name="Ensembl"/>
        </authorList>
    </citation>
    <scope>IDENTIFICATION</scope>
</reference>
<evidence type="ECO:0000256" key="4">
    <source>
        <dbReference type="ARBA" id="ARBA00022729"/>
    </source>
</evidence>